<dbReference type="RefSeq" id="WP_382036704.1">
    <property type="nucleotide sequence ID" value="NZ_JBHSKJ010000001.1"/>
</dbReference>
<dbReference type="Pfam" id="PF02782">
    <property type="entry name" value="FGGY_C"/>
    <property type="match status" value="1"/>
</dbReference>
<dbReference type="EC" id="2.7.1.-" evidence="8"/>
<feature type="domain" description="Carbohydrate kinase FGGY N-terminal" evidence="6">
    <location>
        <begin position="29"/>
        <end position="266"/>
    </location>
</feature>
<dbReference type="SUPFAM" id="SSF53067">
    <property type="entry name" value="Actin-like ATPase domain"/>
    <property type="match status" value="2"/>
</dbReference>
<comment type="similarity">
    <text evidence="1">Belongs to the FGGY kinase family.</text>
</comment>
<keyword evidence="2" id="KW-0859">Xylose metabolism</keyword>
<feature type="domain" description="Carbohydrate kinase FGGY C-terminal" evidence="7">
    <location>
        <begin position="277"/>
        <end position="468"/>
    </location>
</feature>
<dbReference type="InterPro" id="IPR050406">
    <property type="entry name" value="FGGY_Carb_Kinase"/>
</dbReference>
<dbReference type="EMBL" id="JBHSKJ010000001">
    <property type="protein sequence ID" value="MFC5143622.1"/>
    <property type="molecule type" value="Genomic_DNA"/>
</dbReference>
<dbReference type="InterPro" id="IPR043129">
    <property type="entry name" value="ATPase_NBD"/>
</dbReference>
<comment type="caution">
    <text evidence="8">The sequence shown here is derived from an EMBL/GenBank/DDBJ whole genome shotgun (WGS) entry which is preliminary data.</text>
</comment>
<accession>A0ABV9ZR62</accession>
<protein>
    <submittedName>
        <fullName evidence="8">FGGY-family carbohydrate kinase</fullName>
        <ecNumber evidence="8">2.7.1.-</ecNumber>
    </submittedName>
</protein>
<feature type="compositionally biased region" description="Pro residues" evidence="5">
    <location>
        <begin position="10"/>
        <end position="22"/>
    </location>
</feature>
<dbReference type="PANTHER" id="PTHR43095">
    <property type="entry name" value="SUGAR KINASE"/>
    <property type="match status" value="1"/>
</dbReference>
<proteinExistence type="inferred from homology"/>
<dbReference type="PIRSF" id="PIRSF000538">
    <property type="entry name" value="GlpK"/>
    <property type="match status" value="1"/>
</dbReference>
<dbReference type="InterPro" id="IPR018484">
    <property type="entry name" value="FGGY_N"/>
</dbReference>
<evidence type="ECO:0000313" key="9">
    <source>
        <dbReference type="Proteomes" id="UP001596222"/>
    </source>
</evidence>
<reference evidence="9" key="1">
    <citation type="journal article" date="2019" name="Int. J. Syst. Evol. Microbiol.">
        <title>The Global Catalogue of Microorganisms (GCM) 10K type strain sequencing project: providing services to taxonomists for standard genome sequencing and annotation.</title>
        <authorList>
            <consortium name="The Broad Institute Genomics Platform"/>
            <consortium name="The Broad Institute Genome Sequencing Center for Infectious Disease"/>
            <person name="Wu L."/>
            <person name="Ma J."/>
        </authorList>
    </citation>
    <scope>NUCLEOTIDE SEQUENCE [LARGE SCALE GENOMIC DNA]</scope>
    <source>
        <strain evidence="9">CGMCC 4.1641</strain>
    </source>
</reference>
<dbReference type="Pfam" id="PF00370">
    <property type="entry name" value="FGGY_N"/>
    <property type="match status" value="1"/>
</dbReference>
<evidence type="ECO:0000259" key="7">
    <source>
        <dbReference type="Pfam" id="PF02782"/>
    </source>
</evidence>
<feature type="region of interest" description="Disordered" evidence="5">
    <location>
        <begin position="1"/>
        <end position="24"/>
    </location>
</feature>
<gene>
    <name evidence="8" type="ORF">ACFPP6_02800</name>
</gene>
<dbReference type="InterPro" id="IPR018485">
    <property type="entry name" value="FGGY_C"/>
</dbReference>
<dbReference type="GO" id="GO:0016301">
    <property type="term" value="F:kinase activity"/>
    <property type="evidence" value="ECO:0007669"/>
    <property type="project" value="UniProtKB-KW"/>
</dbReference>
<evidence type="ECO:0000259" key="6">
    <source>
        <dbReference type="Pfam" id="PF00370"/>
    </source>
</evidence>
<dbReference type="CDD" id="cd07783">
    <property type="entry name" value="ASKHA_NBD_FGGY_SePSK_AtXK1-like"/>
    <property type="match status" value="1"/>
</dbReference>
<keyword evidence="2" id="KW-0119">Carbohydrate metabolism</keyword>
<evidence type="ECO:0000256" key="4">
    <source>
        <dbReference type="ARBA" id="ARBA00022777"/>
    </source>
</evidence>
<keyword evidence="9" id="KW-1185">Reference proteome</keyword>
<evidence type="ECO:0000256" key="2">
    <source>
        <dbReference type="ARBA" id="ARBA00022629"/>
    </source>
</evidence>
<dbReference type="Gene3D" id="3.30.420.40">
    <property type="match status" value="2"/>
</dbReference>
<keyword evidence="3 8" id="KW-0808">Transferase</keyword>
<dbReference type="InterPro" id="IPR000577">
    <property type="entry name" value="Carb_kinase_FGGY"/>
</dbReference>
<dbReference type="Proteomes" id="UP001596222">
    <property type="component" value="Unassembled WGS sequence"/>
</dbReference>
<organism evidence="8 9">
    <name type="scientific">Streptomyces aureoversilis</name>
    <dbReference type="NCBI Taxonomy" id="67277"/>
    <lineage>
        <taxon>Bacteria</taxon>
        <taxon>Bacillati</taxon>
        <taxon>Actinomycetota</taxon>
        <taxon>Actinomycetes</taxon>
        <taxon>Kitasatosporales</taxon>
        <taxon>Streptomycetaceae</taxon>
        <taxon>Streptomyces</taxon>
    </lineage>
</organism>
<sequence>MPDHQHPQHAPSPNPSPVPSPLIDPDAVLLGLDLGTQSARAVAVDGTGRTVGAASRPLTSRREGVRHEQDPEQWWSALADACREALAGIAPERVRGLAVDATSGTILLADGHGTPLTPGLMYDDGRARSCTERVNTTGAAVWEASGYRSMQPSWALPKLLWLLDQGPLPAGARLLHQPDLITWRLTGRQTAADASHALKTGYDLVEERWPEAELAALGVPHQLLPDVVRPGTVLGTVCADAARATGIPAGTPVVAGMTDGCAAQIGAGALAPGAWNSVLGTTLVLKGVSSRLVRDPAGVVYCHRGPGGTWLPGGASSSGAGVIARHFPGADLDALTRQAAAVSSTSAASSASSTTASGSAAVAYPLTGGGGERFPFRAPGASPFVLGRPSGEAERFHAFLLGVACVERLCFDYLDHLGAPVDGAVTLTGGGARNPYWSQLRADLLGRTVRLPEQSGSATGMAVLAATASGATLEDAAAAMVRVRTELHPDPARTARLLPRYLDFADELTRRGWLEPAVAAHARRKAEQ</sequence>
<name>A0ABV9ZR62_9ACTN</name>
<keyword evidence="4 8" id="KW-0418">Kinase</keyword>
<evidence type="ECO:0000256" key="5">
    <source>
        <dbReference type="SAM" id="MobiDB-lite"/>
    </source>
</evidence>
<evidence type="ECO:0000256" key="1">
    <source>
        <dbReference type="ARBA" id="ARBA00009156"/>
    </source>
</evidence>
<evidence type="ECO:0000256" key="3">
    <source>
        <dbReference type="ARBA" id="ARBA00022679"/>
    </source>
</evidence>
<evidence type="ECO:0000313" key="8">
    <source>
        <dbReference type="EMBL" id="MFC5143622.1"/>
    </source>
</evidence>
<dbReference type="PANTHER" id="PTHR43095:SF5">
    <property type="entry name" value="XYLULOSE KINASE"/>
    <property type="match status" value="1"/>
</dbReference>